<keyword evidence="7" id="KW-0378">Hydrolase</keyword>
<evidence type="ECO:0000256" key="13">
    <source>
        <dbReference type="SAM" id="MobiDB-lite"/>
    </source>
</evidence>
<accession>A0A1V6N5J0</accession>
<evidence type="ECO:0000256" key="7">
    <source>
        <dbReference type="ARBA" id="ARBA00022801"/>
    </source>
</evidence>
<dbReference type="PROSITE" id="PS00854">
    <property type="entry name" value="PROTEASOME_BETA_1"/>
    <property type="match status" value="1"/>
</dbReference>
<dbReference type="Gene3D" id="3.60.20.10">
    <property type="entry name" value="Glutamine Phosphoribosylpyrophosphate, subunit 1, domain 1"/>
    <property type="match status" value="1"/>
</dbReference>
<evidence type="ECO:0000256" key="6">
    <source>
        <dbReference type="ARBA" id="ARBA00022698"/>
    </source>
</evidence>
<evidence type="ECO:0000256" key="1">
    <source>
        <dbReference type="ARBA" id="ARBA00001198"/>
    </source>
</evidence>
<dbReference type="InterPro" id="IPR023333">
    <property type="entry name" value="Proteasome_suB-type"/>
</dbReference>
<dbReference type="Pfam" id="PF08613">
    <property type="entry name" value="Cyclin"/>
    <property type="match status" value="2"/>
</dbReference>
<dbReference type="EMBL" id="MDYM01000035">
    <property type="protein sequence ID" value="OQD59988.1"/>
    <property type="molecule type" value="Genomic_DNA"/>
</dbReference>
<evidence type="ECO:0000256" key="2">
    <source>
        <dbReference type="ARBA" id="ARBA00004123"/>
    </source>
</evidence>
<evidence type="ECO:0000256" key="5">
    <source>
        <dbReference type="ARBA" id="ARBA00022670"/>
    </source>
</evidence>
<keyword evidence="9" id="KW-0865">Zymogen</keyword>
<feature type="compositionally biased region" description="Polar residues" evidence="13">
    <location>
        <begin position="551"/>
        <end position="571"/>
    </location>
</feature>
<name>A0A1V6N5J0_PENPO</name>
<comment type="subcellular location">
    <subcellularLocation>
        <location evidence="2">Nucleus</location>
    </subcellularLocation>
</comment>
<dbReference type="AlphaFoldDB" id="A0A1V6N5J0"/>
<dbReference type="OrthoDB" id="1060854at2759"/>
<dbReference type="PANTHER" id="PTHR32194">
    <property type="entry name" value="METALLOPROTEASE TLDD"/>
    <property type="match status" value="1"/>
</dbReference>
<dbReference type="Proteomes" id="UP000191408">
    <property type="component" value="Unassembled WGS sequence"/>
</dbReference>
<dbReference type="PROSITE" id="PS51476">
    <property type="entry name" value="PROTEASOME_BETA_2"/>
    <property type="match status" value="1"/>
</dbReference>
<dbReference type="CDD" id="cd03762">
    <property type="entry name" value="proteasome_beta_type_6"/>
    <property type="match status" value="1"/>
</dbReference>
<comment type="subunit">
    <text evidence="11">The 26S proteasome consists of a 20S proteasome core and two 19S regulatory subunits. The 20S proteasome core is composed of 28 subunits that are arranged in four stacked rings, resulting in a barrel-shaped structure. The two end rings are each formed by seven alpha subunits, and the two central rings are each formed by seven beta subunits. The catalytic chamber with the active sites is on the inside of the barrel.</text>
</comment>
<dbReference type="InterPro" id="IPR001353">
    <property type="entry name" value="Proteasome_sua/b"/>
</dbReference>
<evidence type="ECO:0000256" key="9">
    <source>
        <dbReference type="ARBA" id="ARBA00023145"/>
    </source>
</evidence>
<feature type="region of interest" description="Disordered" evidence="13">
    <location>
        <begin position="294"/>
        <end position="376"/>
    </location>
</feature>
<dbReference type="CDD" id="cd20558">
    <property type="entry name" value="CYCLIN_ScPCL7-like"/>
    <property type="match status" value="1"/>
</dbReference>
<dbReference type="STRING" id="60169.A0A1V6N5J0"/>
<evidence type="ECO:0000256" key="10">
    <source>
        <dbReference type="ARBA" id="ARBA00023242"/>
    </source>
</evidence>
<keyword evidence="10" id="KW-0539">Nucleus</keyword>
<dbReference type="EC" id="3.4.25.1" evidence="3"/>
<feature type="region of interest" description="Disordered" evidence="13">
    <location>
        <begin position="252"/>
        <end position="279"/>
    </location>
</feature>
<dbReference type="InterPro" id="IPR029055">
    <property type="entry name" value="Ntn_hydrolases_N"/>
</dbReference>
<feature type="region of interest" description="Disordered" evidence="13">
    <location>
        <begin position="668"/>
        <end position="710"/>
    </location>
</feature>
<evidence type="ECO:0000256" key="11">
    <source>
        <dbReference type="ARBA" id="ARBA00026071"/>
    </source>
</evidence>
<gene>
    <name evidence="14" type="ORF">PENPOL_c035G10438</name>
</gene>
<evidence type="ECO:0000256" key="12">
    <source>
        <dbReference type="PIRSR" id="PIRSR600243-1"/>
    </source>
</evidence>
<dbReference type="GO" id="GO:0051603">
    <property type="term" value="P:proteolysis involved in protein catabolic process"/>
    <property type="evidence" value="ECO:0007669"/>
    <property type="project" value="InterPro"/>
</dbReference>
<evidence type="ECO:0000256" key="4">
    <source>
        <dbReference type="ARBA" id="ARBA00022490"/>
    </source>
</evidence>
<feature type="compositionally biased region" description="Low complexity" evidence="13">
    <location>
        <begin position="257"/>
        <end position="273"/>
    </location>
</feature>
<dbReference type="InterPro" id="IPR000243">
    <property type="entry name" value="Pept_T1A_subB"/>
</dbReference>
<feature type="region of interest" description="Disordered" evidence="13">
    <location>
        <begin position="517"/>
        <end position="571"/>
    </location>
</feature>
<dbReference type="InterPro" id="IPR013922">
    <property type="entry name" value="Cyclin_PHO80-like"/>
</dbReference>
<evidence type="ECO:0000256" key="3">
    <source>
        <dbReference type="ARBA" id="ARBA00012039"/>
    </source>
</evidence>
<protein>
    <recommendedName>
        <fullName evidence="3">proteasome endopeptidase complex</fullName>
        <ecNumber evidence="3">3.4.25.1</ecNumber>
    </recommendedName>
</protein>
<proteinExistence type="predicted"/>
<dbReference type="PANTHER" id="PTHR32194:SF0">
    <property type="entry name" value="ATP-DEPENDENT PROTEASE SUBUNIT HSLV"/>
    <property type="match status" value="1"/>
</dbReference>
<dbReference type="GO" id="GO:0005737">
    <property type="term" value="C:cytoplasm"/>
    <property type="evidence" value="ECO:0007669"/>
    <property type="project" value="TreeGrafter"/>
</dbReference>
<dbReference type="GO" id="GO:0019774">
    <property type="term" value="C:proteasome core complex, beta-subunit complex"/>
    <property type="evidence" value="ECO:0007669"/>
    <property type="project" value="UniProtKB-ARBA"/>
</dbReference>
<feature type="compositionally biased region" description="Basic and acidic residues" evidence="13">
    <location>
        <begin position="692"/>
        <end position="702"/>
    </location>
</feature>
<organism evidence="14 15">
    <name type="scientific">Penicillium polonicum</name>
    <dbReference type="NCBI Taxonomy" id="60169"/>
    <lineage>
        <taxon>Eukaryota</taxon>
        <taxon>Fungi</taxon>
        <taxon>Dikarya</taxon>
        <taxon>Ascomycota</taxon>
        <taxon>Pezizomycotina</taxon>
        <taxon>Eurotiomycetes</taxon>
        <taxon>Eurotiomycetidae</taxon>
        <taxon>Eurotiales</taxon>
        <taxon>Aspergillaceae</taxon>
        <taxon>Penicillium</taxon>
    </lineage>
</organism>
<feature type="compositionally biased region" description="Polar residues" evidence="13">
    <location>
        <begin position="294"/>
        <end position="319"/>
    </location>
</feature>
<comment type="catalytic activity">
    <reaction evidence="1">
        <text>Cleavage of peptide bonds with very broad specificity.</text>
        <dbReference type="EC" id="3.4.25.1"/>
    </reaction>
</comment>
<dbReference type="Pfam" id="PF00227">
    <property type="entry name" value="Proteasome"/>
    <property type="match status" value="1"/>
</dbReference>
<dbReference type="GO" id="GO:0004298">
    <property type="term" value="F:threonine-type endopeptidase activity"/>
    <property type="evidence" value="ECO:0007669"/>
    <property type="project" value="UniProtKB-KW"/>
</dbReference>
<evidence type="ECO:0000256" key="8">
    <source>
        <dbReference type="ARBA" id="ARBA00022942"/>
    </source>
</evidence>
<feature type="compositionally biased region" description="Polar residues" evidence="13">
    <location>
        <begin position="326"/>
        <end position="376"/>
    </location>
</feature>
<feature type="active site" description="Nucleophile" evidence="12">
    <location>
        <position position="32"/>
    </location>
</feature>
<feature type="compositionally biased region" description="Polar residues" evidence="13">
    <location>
        <begin position="394"/>
        <end position="409"/>
    </location>
</feature>
<dbReference type="GO" id="GO:0019901">
    <property type="term" value="F:protein kinase binding"/>
    <property type="evidence" value="ECO:0007669"/>
    <property type="project" value="InterPro"/>
</dbReference>
<keyword evidence="15" id="KW-1185">Reference proteome</keyword>
<comment type="caution">
    <text evidence="14">The sequence shown here is derived from an EMBL/GenBank/DDBJ whole genome shotgun (WGS) entry which is preliminary data.</text>
</comment>
<dbReference type="FunFam" id="3.60.20.10:FF:000010">
    <property type="entry name" value="Proteasome subunit beta type-1"/>
    <property type="match status" value="1"/>
</dbReference>
<dbReference type="SUPFAM" id="SSF56235">
    <property type="entry name" value="N-terminal nucleophile aminohydrolases (Ntn hydrolases)"/>
    <property type="match status" value="1"/>
</dbReference>
<dbReference type="GO" id="GO:0005634">
    <property type="term" value="C:nucleus"/>
    <property type="evidence" value="ECO:0007669"/>
    <property type="project" value="UniProtKB-SubCell"/>
</dbReference>
<evidence type="ECO:0000313" key="14">
    <source>
        <dbReference type="EMBL" id="OQD59988.1"/>
    </source>
</evidence>
<keyword evidence="5" id="KW-0645">Protease</keyword>
<dbReference type="InterPro" id="IPR016050">
    <property type="entry name" value="Proteasome_bsu_CS"/>
</dbReference>
<dbReference type="PRINTS" id="PR00141">
    <property type="entry name" value="PROTEASOME"/>
</dbReference>
<reference evidence="15" key="1">
    <citation type="journal article" date="2017" name="Nat. Microbiol.">
        <title>Global analysis of biosynthetic gene clusters reveals vast potential of secondary metabolite production in Penicillium species.</title>
        <authorList>
            <person name="Nielsen J.C."/>
            <person name="Grijseels S."/>
            <person name="Prigent S."/>
            <person name="Ji B."/>
            <person name="Dainat J."/>
            <person name="Nielsen K.F."/>
            <person name="Frisvad J.C."/>
            <person name="Workman M."/>
            <person name="Nielsen J."/>
        </authorList>
    </citation>
    <scope>NUCLEOTIDE SEQUENCE [LARGE SCALE GENOMIC DNA]</scope>
    <source>
        <strain evidence="15">IBT 4502</strain>
    </source>
</reference>
<sequence>MVAPHGTSGMLGEDGIHVDMNHLKSGEVNLGTSIMAINFKDGVILGADSRTTTGAYIANRVTDKLTQVHDTIWCCRSGSAADTQAVADIVSYHLNMYGVTNAEAPTTQVAASLFQELCYENKDALSAGIILAGWDARHGGQVYSIPLGGSLHKQSFAIGGSGSTYIYGYTDAHWREQMTEEEGIDFVRSALQEAIKWDGSSGGVIRLVVLTKAGAKNSDSLDMGSVVVNHVPSDHNDMLGGAINSESVYSFVQPMDPHSTSSSNTPTSTAPPSVGSARLPVHANDVPAYINSYTPQASRASSDTPNFTPRPPSMTSHTNHAFPPDSYSSTHTPPTQTGSNPYSANQSAPDSPRLQPTHQSMQSVPGSEANSPSRIRVQSLSHIQSLASEDLMGSRSSHTPGTGSQQRQYEISSMPVTEIIEMVAGLLTKITTTNDMHHEHVHRHIPPPEGTSNLSPQATSVLAFHGKNVPTITILSYLTRIHKYCPTTYEVFLSLLVYFDRMTELVNRDQLDHLHQRWDSAEESGSSSASTEFPGDHQMQDSLMATPPPSTGLTAQDSQGSNTSISPGLSPQSDAETLSHFFVVDSFNIHRLVIAAVTCASKFFSDVFYTNSRYAKVGGLPLVELNHLELQFLLLNDFRLAITVEELESYGTMLVEFYAREVVTQQQQQQHRSLPRAIDPPADTYSDAMYMRSRDKPRDHAEFGQTPTPP</sequence>
<evidence type="ECO:0000313" key="15">
    <source>
        <dbReference type="Proteomes" id="UP000191408"/>
    </source>
</evidence>
<dbReference type="Gene3D" id="1.10.472.10">
    <property type="entry name" value="Cyclin-like"/>
    <property type="match status" value="1"/>
</dbReference>
<keyword evidence="6" id="KW-0888">Threonine protease</keyword>
<keyword evidence="4" id="KW-0963">Cytoplasm</keyword>
<keyword evidence="8" id="KW-0647">Proteasome</keyword>
<feature type="region of interest" description="Disordered" evidence="13">
    <location>
        <begin position="390"/>
        <end position="409"/>
    </location>
</feature>